<gene>
    <name evidence="1" type="ordered locus">RBRH_03358</name>
</gene>
<reference evidence="1 2" key="2">
    <citation type="journal article" date="2011" name="J. Bacteriol.">
        <title>Complete genome sequence of Burkholderia rhizoxinica, an endosymbiont of Rhizopus microsporus.</title>
        <authorList>
            <person name="Lackner G."/>
            <person name="Moebius N."/>
            <person name="Partida-Martinez L."/>
            <person name="Hertweck C."/>
        </authorList>
    </citation>
    <scope>NUCLEOTIDE SEQUENCE [LARGE SCALE GENOMIC DNA]</scope>
    <source>
        <strain evidence="2">DSM 19002 / CIP 109453 / HKI 454</strain>
        <plasmid evidence="1 2">pBRH02</plasmid>
    </source>
</reference>
<dbReference type="HOGENOM" id="CLU_2987888_0_0_4"/>
<dbReference type="AlphaFoldDB" id="E5AW99"/>
<geneLocation type="plasmid" evidence="1 2">
    <name>pBRH02</name>
</geneLocation>
<evidence type="ECO:0000313" key="2">
    <source>
        <dbReference type="Proteomes" id="UP000007437"/>
    </source>
</evidence>
<organism evidence="1 2">
    <name type="scientific">Mycetohabitans rhizoxinica (strain DSM 19002 / CIP 109453 / HKI 454)</name>
    <name type="common">Paraburkholderia rhizoxinica</name>
    <dbReference type="NCBI Taxonomy" id="882378"/>
    <lineage>
        <taxon>Bacteria</taxon>
        <taxon>Pseudomonadati</taxon>
        <taxon>Pseudomonadota</taxon>
        <taxon>Betaproteobacteria</taxon>
        <taxon>Burkholderiales</taxon>
        <taxon>Burkholderiaceae</taxon>
        <taxon>Mycetohabitans</taxon>
    </lineage>
</organism>
<reference key="1">
    <citation type="submission" date="2010-09" db="EMBL/GenBank/DDBJ databases">
        <title>Complete genome sequence of Burkholderia rhizoxinica, the endosymbiont of the phytopathogenic fungus Rhizopus microsporus.</title>
        <authorList>
            <person name="Lackner G."/>
            <person name="Moebius N."/>
            <person name="Partida-Martinez L.P."/>
            <person name="Hertweck C."/>
        </authorList>
    </citation>
    <scope>NUCLEOTIDE SEQUENCE</scope>
    <source>
        <strain>HKI 454</strain>
    </source>
</reference>
<keyword evidence="1" id="KW-0614">Plasmid</keyword>
<dbReference type="Proteomes" id="UP000007437">
    <property type="component" value="Plasmid pBRH02"/>
</dbReference>
<name>E5AW99_MYCRK</name>
<evidence type="ECO:0000313" key="1">
    <source>
        <dbReference type="EMBL" id="CBW77401.1"/>
    </source>
</evidence>
<dbReference type="KEGG" id="brh:RBRH_03358"/>
<protein>
    <submittedName>
        <fullName evidence="1">Uncharacterized protein</fullName>
    </submittedName>
</protein>
<accession>E5AW99</accession>
<sequence length="57" mass="6309">MPTLKKCGACGSAHQLSPHRVGPPALLGGHARRRVRSKRLGDAVTDIRRRLREGWIL</sequence>
<proteinExistence type="predicted"/>
<dbReference type="EMBL" id="FR687361">
    <property type="protein sequence ID" value="CBW77401.1"/>
    <property type="molecule type" value="Genomic_DNA"/>
</dbReference>